<protein>
    <submittedName>
        <fullName evidence="1">Uncharacterized protein</fullName>
    </submittedName>
</protein>
<reference evidence="1" key="1">
    <citation type="journal article" date="2014" name="Front. Microbiol.">
        <title>High frequency of phylogenetically diverse reductive dehalogenase-homologous genes in deep subseafloor sedimentary metagenomes.</title>
        <authorList>
            <person name="Kawai M."/>
            <person name="Futagami T."/>
            <person name="Toyoda A."/>
            <person name="Takaki Y."/>
            <person name="Nishi S."/>
            <person name="Hori S."/>
            <person name="Arai W."/>
            <person name="Tsubouchi T."/>
            <person name="Morono Y."/>
            <person name="Uchiyama I."/>
            <person name="Ito T."/>
            <person name="Fujiyama A."/>
            <person name="Inagaki F."/>
            <person name="Takami H."/>
        </authorList>
    </citation>
    <scope>NUCLEOTIDE SEQUENCE</scope>
    <source>
        <strain evidence="1">Expedition CK06-06</strain>
    </source>
</reference>
<sequence length="249" mass="26964">MGLLNKIRRLRGSSNSTRRGLRRDDKPASWRVCRFELMEPRRLLAVDIVPIQIGAVYHEDATGEDLGGGDRFQITFDGGAPGTQLTKLVIETDKEIDGLTIGDCLFDIDATQQGAFGYVPFSDVSSSGIQFFSETVEDGGTVLTLSFVGFDAGDTFSFSIDVDEQGFLGPNAVAEGNEFEGSRLRAAFEAEHFLTATGVSIFRDAYDAELAASGLDLPPDDYTTPPQEPRPIQTAGAFIAIEQEPLPIT</sequence>
<proteinExistence type="predicted"/>
<comment type="caution">
    <text evidence="1">The sequence shown here is derived from an EMBL/GenBank/DDBJ whole genome shotgun (WGS) entry which is preliminary data.</text>
</comment>
<feature type="non-terminal residue" evidence="1">
    <location>
        <position position="249"/>
    </location>
</feature>
<evidence type="ECO:0000313" key="1">
    <source>
        <dbReference type="EMBL" id="GAF76618.1"/>
    </source>
</evidence>
<accession>X0S6D4</accession>
<gene>
    <name evidence="1" type="ORF">S01H1_17987</name>
</gene>
<dbReference type="EMBL" id="BARS01009576">
    <property type="protein sequence ID" value="GAF76618.1"/>
    <property type="molecule type" value="Genomic_DNA"/>
</dbReference>
<organism evidence="1">
    <name type="scientific">marine sediment metagenome</name>
    <dbReference type="NCBI Taxonomy" id="412755"/>
    <lineage>
        <taxon>unclassified sequences</taxon>
        <taxon>metagenomes</taxon>
        <taxon>ecological metagenomes</taxon>
    </lineage>
</organism>
<dbReference type="AlphaFoldDB" id="X0S6D4"/>
<name>X0S6D4_9ZZZZ</name>